<dbReference type="PROSITE" id="PS00150">
    <property type="entry name" value="ACYLPHOSPHATASE_1"/>
    <property type="match status" value="1"/>
</dbReference>
<feature type="active site" evidence="5">
    <location>
        <position position="37"/>
    </location>
</feature>
<evidence type="ECO:0000256" key="3">
    <source>
        <dbReference type="ARBA" id="ARBA00015991"/>
    </source>
</evidence>
<dbReference type="eggNOG" id="COG1254">
    <property type="taxonomic scope" value="Bacteria"/>
</dbReference>
<name>A0A0R1WLY5_9LACO</name>
<dbReference type="Pfam" id="PF00708">
    <property type="entry name" value="Acylphosphatase"/>
    <property type="match status" value="1"/>
</dbReference>
<evidence type="ECO:0000256" key="1">
    <source>
        <dbReference type="ARBA" id="ARBA00005614"/>
    </source>
</evidence>
<organism evidence="8 9">
    <name type="scientific">Ligilactobacillus hayakitensis DSM 18933 = JCM 14209</name>
    <dbReference type="NCBI Taxonomy" id="1423755"/>
    <lineage>
        <taxon>Bacteria</taxon>
        <taxon>Bacillati</taxon>
        <taxon>Bacillota</taxon>
        <taxon>Bacilli</taxon>
        <taxon>Lactobacillales</taxon>
        <taxon>Lactobacillaceae</taxon>
        <taxon>Ligilactobacillus</taxon>
    </lineage>
</organism>
<gene>
    <name evidence="8" type="ORF">FC40_GL000550</name>
</gene>
<reference evidence="8 9" key="1">
    <citation type="journal article" date="2015" name="Genome Announc.">
        <title>Expanding the biotechnology potential of lactobacilli through comparative genomics of 213 strains and associated genera.</title>
        <authorList>
            <person name="Sun Z."/>
            <person name="Harris H.M."/>
            <person name="McCann A."/>
            <person name="Guo C."/>
            <person name="Argimon S."/>
            <person name="Zhang W."/>
            <person name="Yang X."/>
            <person name="Jeffery I.B."/>
            <person name="Cooney J.C."/>
            <person name="Kagawa T.F."/>
            <person name="Liu W."/>
            <person name="Song Y."/>
            <person name="Salvetti E."/>
            <person name="Wrobel A."/>
            <person name="Rasinkangas P."/>
            <person name="Parkhill J."/>
            <person name="Rea M.C."/>
            <person name="O'Sullivan O."/>
            <person name="Ritari J."/>
            <person name="Douillard F.P."/>
            <person name="Paul Ross R."/>
            <person name="Yang R."/>
            <person name="Briner A.E."/>
            <person name="Felis G.E."/>
            <person name="de Vos W.M."/>
            <person name="Barrangou R."/>
            <person name="Klaenhammer T.R."/>
            <person name="Caufield P.W."/>
            <person name="Cui Y."/>
            <person name="Zhang H."/>
            <person name="O'Toole P.W."/>
        </authorList>
    </citation>
    <scope>NUCLEOTIDE SEQUENCE [LARGE SCALE GENOMIC DNA]</scope>
    <source>
        <strain evidence="8 9">DSM 18933</strain>
    </source>
</reference>
<proteinExistence type="inferred from homology"/>
<dbReference type="EC" id="3.6.1.7" evidence="2 5"/>
<evidence type="ECO:0000313" key="8">
    <source>
        <dbReference type="EMBL" id="KRM18767.1"/>
    </source>
</evidence>
<dbReference type="InterPro" id="IPR001792">
    <property type="entry name" value="Acylphosphatase-like_dom"/>
</dbReference>
<dbReference type="PANTHER" id="PTHR47268:SF4">
    <property type="entry name" value="ACYLPHOSPHATASE"/>
    <property type="match status" value="1"/>
</dbReference>
<comment type="caution">
    <text evidence="8">The sequence shown here is derived from an EMBL/GenBank/DDBJ whole genome shotgun (WGS) entry which is preliminary data.</text>
</comment>
<dbReference type="PANTHER" id="PTHR47268">
    <property type="entry name" value="ACYLPHOSPHATASE"/>
    <property type="match status" value="1"/>
</dbReference>
<protein>
    <recommendedName>
        <fullName evidence="3 5">acylphosphatase</fullName>
        <ecNumber evidence="2 5">3.6.1.7</ecNumber>
    </recommendedName>
</protein>
<accession>A0A0R1WLY5</accession>
<dbReference type="AlphaFoldDB" id="A0A0R1WLY5"/>
<feature type="active site" evidence="5">
    <location>
        <position position="19"/>
    </location>
</feature>
<keyword evidence="5" id="KW-0378">Hydrolase</keyword>
<dbReference type="EMBL" id="AZGD01000090">
    <property type="protein sequence ID" value="KRM18767.1"/>
    <property type="molecule type" value="Genomic_DNA"/>
</dbReference>
<comment type="catalytic activity">
    <reaction evidence="4 5">
        <text>an acyl phosphate + H2O = a carboxylate + phosphate + H(+)</text>
        <dbReference type="Rhea" id="RHEA:14965"/>
        <dbReference type="ChEBI" id="CHEBI:15377"/>
        <dbReference type="ChEBI" id="CHEBI:15378"/>
        <dbReference type="ChEBI" id="CHEBI:29067"/>
        <dbReference type="ChEBI" id="CHEBI:43474"/>
        <dbReference type="ChEBI" id="CHEBI:59918"/>
        <dbReference type="EC" id="3.6.1.7"/>
    </reaction>
</comment>
<dbReference type="InterPro" id="IPR017968">
    <property type="entry name" value="Acylphosphatase_CS"/>
</dbReference>
<evidence type="ECO:0000259" key="7">
    <source>
        <dbReference type="PROSITE" id="PS51160"/>
    </source>
</evidence>
<dbReference type="Gene3D" id="3.30.70.100">
    <property type="match status" value="1"/>
</dbReference>
<evidence type="ECO:0000256" key="5">
    <source>
        <dbReference type="PROSITE-ProRule" id="PRU00520"/>
    </source>
</evidence>
<feature type="domain" description="Acylphosphatase-like" evidence="7">
    <location>
        <begin position="4"/>
        <end position="91"/>
    </location>
</feature>
<evidence type="ECO:0000256" key="6">
    <source>
        <dbReference type="RuleBase" id="RU004168"/>
    </source>
</evidence>
<dbReference type="SUPFAM" id="SSF54975">
    <property type="entry name" value="Acylphosphatase/BLUF domain-like"/>
    <property type="match status" value="1"/>
</dbReference>
<dbReference type="PATRIC" id="fig|1423755.3.peg.603"/>
<dbReference type="InterPro" id="IPR020456">
    <property type="entry name" value="Acylphosphatase"/>
</dbReference>
<comment type="similarity">
    <text evidence="1 6">Belongs to the acylphosphatase family.</text>
</comment>
<dbReference type="GO" id="GO:0003998">
    <property type="term" value="F:acylphosphatase activity"/>
    <property type="evidence" value="ECO:0007669"/>
    <property type="project" value="UniProtKB-EC"/>
</dbReference>
<dbReference type="STRING" id="1423755.FC40_GL000550"/>
<sequence length="91" mass="10106">MIKTYEIIVHGHVQGVGFRYTTKQLADKLGIYGSVKNLNDGTVYIVASGDSLILQKFISSIKVPKSPFAKVTSMDIKEIDSANYSEFKVVY</sequence>
<dbReference type="InterPro" id="IPR036046">
    <property type="entry name" value="Acylphosphatase-like_dom_sf"/>
</dbReference>
<evidence type="ECO:0000256" key="2">
    <source>
        <dbReference type="ARBA" id="ARBA00012150"/>
    </source>
</evidence>
<keyword evidence="9" id="KW-1185">Reference proteome</keyword>
<dbReference type="PROSITE" id="PS51160">
    <property type="entry name" value="ACYLPHOSPHATASE_3"/>
    <property type="match status" value="1"/>
</dbReference>
<evidence type="ECO:0000256" key="4">
    <source>
        <dbReference type="ARBA" id="ARBA00047645"/>
    </source>
</evidence>
<evidence type="ECO:0000313" key="9">
    <source>
        <dbReference type="Proteomes" id="UP000051054"/>
    </source>
</evidence>
<dbReference type="Proteomes" id="UP000051054">
    <property type="component" value="Unassembled WGS sequence"/>
</dbReference>